<keyword evidence="3" id="KW-1003">Cell membrane</keyword>
<feature type="transmembrane region" description="Helical" evidence="7">
    <location>
        <begin position="12"/>
        <end position="31"/>
    </location>
</feature>
<evidence type="ECO:0000256" key="3">
    <source>
        <dbReference type="ARBA" id="ARBA00022475"/>
    </source>
</evidence>
<comment type="caution">
    <text evidence="9">The sequence shown here is derived from an EMBL/GenBank/DDBJ whole genome shotgun (WGS) entry which is preliminary data.</text>
</comment>
<dbReference type="EMBL" id="BOMB01000007">
    <property type="protein sequence ID" value="GID10392.1"/>
    <property type="molecule type" value="Genomic_DNA"/>
</dbReference>
<dbReference type="SUPFAM" id="SSF161098">
    <property type="entry name" value="MetI-like"/>
    <property type="match status" value="1"/>
</dbReference>
<evidence type="ECO:0000256" key="2">
    <source>
        <dbReference type="ARBA" id="ARBA00022448"/>
    </source>
</evidence>
<feature type="transmembrane region" description="Helical" evidence="7">
    <location>
        <begin position="110"/>
        <end position="133"/>
    </location>
</feature>
<evidence type="ECO:0000313" key="10">
    <source>
        <dbReference type="Proteomes" id="UP000612808"/>
    </source>
</evidence>
<evidence type="ECO:0000256" key="1">
    <source>
        <dbReference type="ARBA" id="ARBA00004651"/>
    </source>
</evidence>
<dbReference type="RefSeq" id="WP_203655624.1">
    <property type="nucleotide sequence ID" value="NZ_BAAAZM010000003.1"/>
</dbReference>
<evidence type="ECO:0000256" key="6">
    <source>
        <dbReference type="ARBA" id="ARBA00023136"/>
    </source>
</evidence>
<dbReference type="Proteomes" id="UP000612808">
    <property type="component" value="Unassembled WGS sequence"/>
</dbReference>
<dbReference type="InterPro" id="IPR050366">
    <property type="entry name" value="BP-dependent_transpt_permease"/>
</dbReference>
<dbReference type="AlphaFoldDB" id="A0A8J3J5B0"/>
<feature type="transmembrane region" description="Helical" evidence="7">
    <location>
        <begin position="245"/>
        <end position="270"/>
    </location>
</feature>
<proteinExistence type="inferred from homology"/>
<keyword evidence="4 7" id="KW-0812">Transmembrane</keyword>
<keyword evidence="5 7" id="KW-1133">Transmembrane helix</keyword>
<dbReference type="Gene3D" id="1.10.3720.10">
    <property type="entry name" value="MetI-like"/>
    <property type="match status" value="1"/>
</dbReference>
<keyword evidence="10" id="KW-1185">Reference proteome</keyword>
<keyword evidence="2 7" id="KW-0813">Transport</keyword>
<feature type="transmembrane region" description="Helical" evidence="7">
    <location>
        <begin position="79"/>
        <end position="103"/>
    </location>
</feature>
<dbReference type="PANTHER" id="PTHR43386:SF1">
    <property type="entry name" value="D,D-DIPEPTIDE TRANSPORT SYSTEM PERMEASE PROTEIN DDPC-RELATED"/>
    <property type="match status" value="1"/>
</dbReference>
<evidence type="ECO:0000256" key="4">
    <source>
        <dbReference type="ARBA" id="ARBA00022692"/>
    </source>
</evidence>
<evidence type="ECO:0000313" key="9">
    <source>
        <dbReference type="EMBL" id="GID10392.1"/>
    </source>
</evidence>
<protein>
    <submittedName>
        <fullName evidence="9">Peptide ABC transporter permease</fullName>
    </submittedName>
</protein>
<feature type="transmembrane region" description="Helical" evidence="7">
    <location>
        <begin position="185"/>
        <end position="211"/>
    </location>
</feature>
<dbReference type="InterPro" id="IPR035906">
    <property type="entry name" value="MetI-like_sf"/>
</dbReference>
<feature type="transmembrane region" description="Helical" evidence="7">
    <location>
        <begin position="139"/>
        <end position="158"/>
    </location>
</feature>
<evidence type="ECO:0000256" key="5">
    <source>
        <dbReference type="ARBA" id="ARBA00022989"/>
    </source>
</evidence>
<comment type="subcellular location">
    <subcellularLocation>
        <location evidence="1 7">Cell membrane</location>
        <topology evidence="1 7">Multi-pass membrane protein</topology>
    </subcellularLocation>
</comment>
<dbReference type="CDD" id="cd06261">
    <property type="entry name" value="TM_PBP2"/>
    <property type="match status" value="1"/>
</dbReference>
<accession>A0A8J3J5B0</accession>
<comment type="similarity">
    <text evidence="7">Belongs to the binding-protein-dependent transport system permease family.</text>
</comment>
<name>A0A8J3J5B0_9ACTN</name>
<dbReference type="PROSITE" id="PS50928">
    <property type="entry name" value="ABC_TM1"/>
    <property type="match status" value="1"/>
</dbReference>
<evidence type="ECO:0000259" key="8">
    <source>
        <dbReference type="PROSITE" id="PS50928"/>
    </source>
</evidence>
<organism evidence="9 10">
    <name type="scientific">Actinocatenispora rupis</name>
    <dbReference type="NCBI Taxonomy" id="519421"/>
    <lineage>
        <taxon>Bacteria</taxon>
        <taxon>Bacillati</taxon>
        <taxon>Actinomycetota</taxon>
        <taxon>Actinomycetes</taxon>
        <taxon>Micromonosporales</taxon>
        <taxon>Micromonosporaceae</taxon>
        <taxon>Actinocatenispora</taxon>
    </lineage>
</organism>
<sequence length="305" mass="32361">MIGGILRSAKVRFGLALFGFFVLVAVVGPWVTGSLWGVSATAIDYHHLHAAPSALHPFGTTGTGQDVLAQLVVGARGSVAVGLSSGILATVLAALVGVTAGFLGGRADQVLTVLTNLFITMPSFAVILIVAGYVQGASWLVIAFLIGIFEWPGGARYLRAQTLMLRNHDSTVAARMLGENRRRLIVAEVMPHLTGIISAMFLRAVVAGIFAEAALDFLGIGSADTISWGTMISVAQDQNAIVRGYWWWFAPPGLCIALIGTATALVNFGLDEITNPRLRTANPAAVRRFERAARRRARTVREVAA</sequence>
<dbReference type="InterPro" id="IPR000515">
    <property type="entry name" value="MetI-like"/>
</dbReference>
<dbReference type="GO" id="GO:0071916">
    <property type="term" value="F:dipeptide transmembrane transporter activity"/>
    <property type="evidence" value="ECO:0007669"/>
    <property type="project" value="TreeGrafter"/>
</dbReference>
<dbReference type="GO" id="GO:0005886">
    <property type="term" value="C:plasma membrane"/>
    <property type="evidence" value="ECO:0007669"/>
    <property type="project" value="UniProtKB-SubCell"/>
</dbReference>
<dbReference type="PANTHER" id="PTHR43386">
    <property type="entry name" value="OLIGOPEPTIDE TRANSPORT SYSTEM PERMEASE PROTEIN APPC"/>
    <property type="match status" value="1"/>
</dbReference>
<feature type="domain" description="ABC transmembrane type-1" evidence="8">
    <location>
        <begin position="79"/>
        <end position="267"/>
    </location>
</feature>
<reference evidence="9" key="1">
    <citation type="submission" date="2021-01" db="EMBL/GenBank/DDBJ databases">
        <title>Whole genome shotgun sequence of Actinocatenispora rupis NBRC 107355.</title>
        <authorList>
            <person name="Komaki H."/>
            <person name="Tamura T."/>
        </authorList>
    </citation>
    <scope>NUCLEOTIDE SEQUENCE</scope>
    <source>
        <strain evidence="9">NBRC 107355</strain>
    </source>
</reference>
<dbReference type="Pfam" id="PF00528">
    <property type="entry name" value="BPD_transp_1"/>
    <property type="match status" value="1"/>
</dbReference>
<keyword evidence="6 7" id="KW-0472">Membrane</keyword>
<evidence type="ECO:0000256" key="7">
    <source>
        <dbReference type="RuleBase" id="RU363032"/>
    </source>
</evidence>
<gene>
    <name evidence="9" type="ORF">Aru02nite_12810</name>
</gene>